<dbReference type="Pfam" id="PF01494">
    <property type="entry name" value="FAD_binding_3"/>
    <property type="match status" value="1"/>
</dbReference>
<dbReference type="SUPFAM" id="SSF51905">
    <property type="entry name" value="FAD/NAD(P)-binding domain"/>
    <property type="match status" value="1"/>
</dbReference>
<keyword evidence="4" id="KW-0560">Oxidoreductase</keyword>
<feature type="region of interest" description="Disordered" evidence="6">
    <location>
        <begin position="30"/>
        <end position="50"/>
    </location>
</feature>
<comment type="similarity">
    <text evidence="1">Belongs to the paxM FAD-dependent monooxygenase family.</text>
</comment>
<feature type="domain" description="FAD-binding" evidence="7">
    <location>
        <begin position="173"/>
        <end position="354"/>
    </location>
</feature>
<keyword evidence="2" id="KW-0285">Flavoprotein</keyword>
<dbReference type="GO" id="GO:0071949">
    <property type="term" value="F:FAD binding"/>
    <property type="evidence" value="ECO:0007669"/>
    <property type="project" value="InterPro"/>
</dbReference>
<proteinExistence type="inferred from homology"/>
<gene>
    <name evidence="8" type="ORF">CC86DRAFT_463851</name>
</gene>
<evidence type="ECO:0000256" key="6">
    <source>
        <dbReference type="SAM" id="MobiDB-lite"/>
    </source>
</evidence>
<evidence type="ECO:0000256" key="4">
    <source>
        <dbReference type="ARBA" id="ARBA00023002"/>
    </source>
</evidence>
<dbReference type="InterPro" id="IPR050493">
    <property type="entry name" value="FAD-dep_Monooxygenase_BioMet"/>
</dbReference>
<dbReference type="PANTHER" id="PTHR13789">
    <property type="entry name" value="MONOOXYGENASE"/>
    <property type="match status" value="1"/>
</dbReference>
<dbReference type="InterPro" id="IPR036188">
    <property type="entry name" value="FAD/NAD-bd_sf"/>
</dbReference>
<accession>A0A6A7ABG8</accession>
<dbReference type="EMBL" id="MU006219">
    <property type="protein sequence ID" value="KAF2830576.1"/>
    <property type="molecule type" value="Genomic_DNA"/>
</dbReference>
<evidence type="ECO:0000259" key="7">
    <source>
        <dbReference type="Pfam" id="PF01494"/>
    </source>
</evidence>
<name>A0A6A7ABG8_9PLEO</name>
<keyword evidence="3" id="KW-0274">FAD</keyword>
<dbReference type="AlphaFoldDB" id="A0A6A7ABG8"/>
<dbReference type="Gene3D" id="3.50.50.60">
    <property type="entry name" value="FAD/NAD(P)-binding domain"/>
    <property type="match status" value="1"/>
</dbReference>
<keyword evidence="9" id="KW-1185">Reference proteome</keyword>
<sequence length="426" mass="46363">MKVIIVGGGIVGLATYLHLRKHLPNPSSNTITIFESHKPSSSSPPYNGNLDTLSASPPLIGAGLGISPNGMRVLRDLNPDLYASVVAQGFRAERFVFKGANGWTLSVQSTSDKAVRGDGESEEVCVASSRHGLRETIMRYVDEGAVDYRQVVGVERLKGGKVGVMFEDGEVEEADLVIGADGVRSVVREALFGGDERYKPVYTGQSGVGGFLNAPIPHYITDNKAMVFCFGGNGFFGYSSGGPPAVQQLMWWSTFEMTSLSDTKAIDPGTIKVALVERHKHWKDSVVKEIIQKAEVQSIYPTWALPELPHWGERGIVLVGDAAHAMDPTTGQGASQAIEDAQTFAILLGKLLEDEPHNDNDADVINTAIKLFYKIRAPRVHAINERGKKLAGNKTNLGLFSEYSMYCLLWLIDKLPFIGEFPQIVD</sequence>
<evidence type="ECO:0000313" key="9">
    <source>
        <dbReference type="Proteomes" id="UP000799424"/>
    </source>
</evidence>
<evidence type="ECO:0000313" key="8">
    <source>
        <dbReference type="EMBL" id="KAF2830576.1"/>
    </source>
</evidence>
<dbReference type="PANTHER" id="PTHR13789:SF309">
    <property type="entry name" value="PUTATIVE (AFU_ORTHOLOGUE AFUA_6G14510)-RELATED"/>
    <property type="match status" value="1"/>
</dbReference>
<organism evidence="8 9">
    <name type="scientific">Ophiobolus disseminans</name>
    <dbReference type="NCBI Taxonomy" id="1469910"/>
    <lineage>
        <taxon>Eukaryota</taxon>
        <taxon>Fungi</taxon>
        <taxon>Dikarya</taxon>
        <taxon>Ascomycota</taxon>
        <taxon>Pezizomycotina</taxon>
        <taxon>Dothideomycetes</taxon>
        <taxon>Pleosporomycetidae</taxon>
        <taxon>Pleosporales</taxon>
        <taxon>Pleosporineae</taxon>
        <taxon>Phaeosphaeriaceae</taxon>
        <taxon>Ophiobolus</taxon>
    </lineage>
</organism>
<evidence type="ECO:0000256" key="2">
    <source>
        <dbReference type="ARBA" id="ARBA00022630"/>
    </source>
</evidence>
<evidence type="ECO:0000256" key="1">
    <source>
        <dbReference type="ARBA" id="ARBA00007992"/>
    </source>
</evidence>
<protein>
    <submittedName>
        <fullName evidence="8">FAD/NAD(P)-binding domain-containing protein</fullName>
    </submittedName>
</protein>
<evidence type="ECO:0000256" key="3">
    <source>
        <dbReference type="ARBA" id="ARBA00022827"/>
    </source>
</evidence>
<dbReference type="OrthoDB" id="16820at2759"/>
<dbReference type="GO" id="GO:0004497">
    <property type="term" value="F:monooxygenase activity"/>
    <property type="evidence" value="ECO:0007669"/>
    <property type="project" value="UniProtKB-KW"/>
</dbReference>
<reference evidence="8" key="1">
    <citation type="journal article" date="2020" name="Stud. Mycol.">
        <title>101 Dothideomycetes genomes: a test case for predicting lifestyles and emergence of pathogens.</title>
        <authorList>
            <person name="Haridas S."/>
            <person name="Albert R."/>
            <person name="Binder M."/>
            <person name="Bloem J."/>
            <person name="Labutti K."/>
            <person name="Salamov A."/>
            <person name="Andreopoulos B."/>
            <person name="Baker S."/>
            <person name="Barry K."/>
            <person name="Bills G."/>
            <person name="Bluhm B."/>
            <person name="Cannon C."/>
            <person name="Castanera R."/>
            <person name="Culley D."/>
            <person name="Daum C."/>
            <person name="Ezra D."/>
            <person name="Gonzalez J."/>
            <person name="Henrissat B."/>
            <person name="Kuo A."/>
            <person name="Liang C."/>
            <person name="Lipzen A."/>
            <person name="Lutzoni F."/>
            <person name="Magnuson J."/>
            <person name="Mondo S."/>
            <person name="Nolan M."/>
            <person name="Ohm R."/>
            <person name="Pangilinan J."/>
            <person name="Park H.-J."/>
            <person name="Ramirez L."/>
            <person name="Alfaro M."/>
            <person name="Sun H."/>
            <person name="Tritt A."/>
            <person name="Yoshinaga Y."/>
            <person name="Zwiers L.-H."/>
            <person name="Turgeon B."/>
            <person name="Goodwin S."/>
            <person name="Spatafora J."/>
            <person name="Crous P."/>
            <person name="Grigoriev I."/>
        </authorList>
    </citation>
    <scope>NUCLEOTIDE SEQUENCE</scope>
    <source>
        <strain evidence="8">CBS 113818</strain>
    </source>
</reference>
<dbReference type="InterPro" id="IPR002938">
    <property type="entry name" value="FAD-bd"/>
</dbReference>
<dbReference type="PRINTS" id="PR00420">
    <property type="entry name" value="RNGMNOXGNASE"/>
</dbReference>
<keyword evidence="5" id="KW-0503">Monooxygenase</keyword>
<evidence type="ECO:0000256" key="5">
    <source>
        <dbReference type="ARBA" id="ARBA00023033"/>
    </source>
</evidence>
<dbReference type="Proteomes" id="UP000799424">
    <property type="component" value="Unassembled WGS sequence"/>
</dbReference>